<dbReference type="Proteomes" id="UP000325458">
    <property type="component" value="Chromosome"/>
</dbReference>
<dbReference type="GO" id="GO:0009366">
    <property type="term" value="C:enterobactin synthetase complex"/>
    <property type="evidence" value="ECO:0007669"/>
    <property type="project" value="TreeGrafter"/>
</dbReference>
<dbReference type="EMBL" id="CP023691">
    <property type="protein sequence ID" value="QEV55873.1"/>
    <property type="molecule type" value="Genomic_DNA"/>
</dbReference>
<dbReference type="GO" id="GO:0008610">
    <property type="term" value="P:lipid biosynthetic process"/>
    <property type="evidence" value="ECO:0007669"/>
    <property type="project" value="UniProtKB-ARBA"/>
</dbReference>
<evidence type="ECO:0000313" key="2">
    <source>
        <dbReference type="EMBL" id="QEV55873.1"/>
    </source>
</evidence>
<sequence>MFLDVSPTGYAPTFLSVERGRRRAPSGPRLAQTPPLAWPVRCPVRLPGWADNGSLDLWSGNVQSPLTAGQLEIWISQVLEPSSPVYNVGDYYEITGAVDAKLLEAAARTAVDEAGSLGARFLVATDGTPYQELGPAEWSFEVLDMSERPDPDAEAVAWMRAEMARPVDLTCGSLLAGALIKVSGDRHFWYRRFHHIITDGHGTAAVARRTAALYHSMHTGSPCEPNPFAPVTAAVEHDRAYRAGRMYAADREFWEKVALDWPATGRLRADAPPAPVTLQYSHHLPRQVVDAVRAQSERLEVSTARFLITAAALYLWQVTGADEVTFGCSATSRPTRLLRNVVAPMANLLPFRVLVEPERSVTDTFRRTDRQIGQALRHHRYRYEEFRRTLAAGPEQHSVGPVVNIVNFDRDLRFGPATGVVRTLVTGPIPDLGLYFDVHSEHAGTSVCVEANPANYTAEEAARHAEGLGGLVRELAGVDPGLPVRALGRPR</sequence>
<dbReference type="GO" id="GO:0043041">
    <property type="term" value="P:amino acid activation for nonribosomal peptide biosynthetic process"/>
    <property type="evidence" value="ECO:0007669"/>
    <property type="project" value="TreeGrafter"/>
</dbReference>
<dbReference type="GO" id="GO:0009239">
    <property type="term" value="P:enterobactin biosynthetic process"/>
    <property type="evidence" value="ECO:0007669"/>
    <property type="project" value="TreeGrafter"/>
</dbReference>
<evidence type="ECO:0000313" key="3">
    <source>
        <dbReference type="Proteomes" id="UP000325458"/>
    </source>
</evidence>
<dbReference type="AlphaFoldDB" id="A0AAE6NNJ8"/>
<name>A0AAE6NNJ8_STRPT</name>
<dbReference type="PANTHER" id="PTHR45527">
    <property type="entry name" value="NONRIBOSOMAL PEPTIDE SYNTHETASE"/>
    <property type="match status" value="1"/>
</dbReference>
<gene>
    <name evidence="2" type="ORF">CP981_33475</name>
</gene>
<dbReference type="KEGG" id="spla:CP981_33475"/>
<feature type="domain" description="Condensation" evidence="1">
    <location>
        <begin position="65"/>
        <end position="408"/>
    </location>
</feature>
<dbReference type="GO" id="GO:0047527">
    <property type="term" value="F:2,3-dihydroxybenzoate-serine ligase activity"/>
    <property type="evidence" value="ECO:0007669"/>
    <property type="project" value="TreeGrafter"/>
</dbReference>
<dbReference type="PANTHER" id="PTHR45527:SF1">
    <property type="entry name" value="FATTY ACID SYNTHASE"/>
    <property type="match status" value="1"/>
</dbReference>
<organism evidence="2 3">
    <name type="scientific">Streptomyces platensis</name>
    <dbReference type="NCBI Taxonomy" id="58346"/>
    <lineage>
        <taxon>Bacteria</taxon>
        <taxon>Bacillati</taxon>
        <taxon>Actinomycetota</taxon>
        <taxon>Actinomycetes</taxon>
        <taxon>Kitasatosporales</taxon>
        <taxon>Streptomycetaceae</taxon>
        <taxon>Streptomyces</taxon>
    </lineage>
</organism>
<dbReference type="Gene3D" id="3.30.559.10">
    <property type="entry name" value="Chloramphenicol acetyltransferase-like domain"/>
    <property type="match status" value="1"/>
</dbReference>
<proteinExistence type="predicted"/>
<dbReference type="Pfam" id="PF00668">
    <property type="entry name" value="Condensation"/>
    <property type="match status" value="1"/>
</dbReference>
<dbReference type="SUPFAM" id="SSF52777">
    <property type="entry name" value="CoA-dependent acyltransferases"/>
    <property type="match status" value="2"/>
</dbReference>
<reference evidence="2 3" key="1">
    <citation type="submission" date="2017-09" db="EMBL/GenBank/DDBJ databases">
        <authorList>
            <person name="Lee N."/>
            <person name="Cho B.-K."/>
        </authorList>
    </citation>
    <scope>NUCLEOTIDE SEQUENCE [LARGE SCALE GENOMIC DNA]</scope>
    <source>
        <strain evidence="2 3">ATCC 23948</strain>
    </source>
</reference>
<dbReference type="InterPro" id="IPR023213">
    <property type="entry name" value="CAT-like_dom_sf"/>
</dbReference>
<dbReference type="GO" id="GO:0005829">
    <property type="term" value="C:cytosol"/>
    <property type="evidence" value="ECO:0007669"/>
    <property type="project" value="TreeGrafter"/>
</dbReference>
<accession>A0AAE6NNJ8</accession>
<dbReference type="GO" id="GO:0031177">
    <property type="term" value="F:phosphopantetheine binding"/>
    <property type="evidence" value="ECO:0007669"/>
    <property type="project" value="TreeGrafter"/>
</dbReference>
<dbReference type="InterPro" id="IPR001242">
    <property type="entry name" value="Condensation_dom"/>
</dbReference>
<dbReference type="Gene3D" id="3.30.559.30">
    <property type="entry name" value="Nonribosomal peptide synthetase, condensation domain"/>
    <property type="match status" value="1"/>
</dbReference>
<evidence type="ECO:0000259" key="1">
    <source>
        <dbReference type="Pfam" id="PF00668"/>
    </source>
</evidence>
<protein>
    <submittedName>
        <fullName evidence="2">Siderophore 2,3-dihydroxybenzoate-glycine-threonine trimeric ester bacillibactin synthetase</fullName>
    </submittedName>
</protein>